<comment type="caution">
    <text evidence="1">The sequence shown here is derived from an EMBL/GenBank/DDBJ whole genome shotgun (WGS) entry which is preliminary data.</text>
</comment>
<dbReference type="EMBL" id="JAUTBF010000001">
    <property type="protein sequence ID" value="MDQ1124947.1"/>
    <property type="molecule type" value="Genomic_DNA"/>
</dbReference>
<organism evidence="1 2">
    <name type="scientific">Microbacterium trichothecenolyticum</name>
    <name type="common">Aureobacterium trichothecenolyticum</name>
    <dbReference type="NCBI Taxonomy" id="69370"/>
    <lineage>
        <taxon>Bacteria</taxon>
        <taxon>Bacillati</taxon>
        <taxon>Actinomycetota</taxon>
        <taxon>Actinomycetes</taxon>
        <taxon>Micrococcales</taxon>
        <taxon>Microbacteriaceae</taxon>
        <taxon>Microbacterium</taxon>
    </lineage>
</organism>
<gene>
    <name evidence="1" type="ORF">QE412_003520</name>
</gene>
<sequence>MTSGDASTLTVTWDARVFEITGTALLTVRGQITSVTFADRADGIATLRLPLGAERVYLPSRTVNLYPSENIGKPRASVISIGDTNGAEVQKVELPVASEDVSAWGVELAVDWISLSEEITPSRATIKSVGPSPIEVGVAFVFSFPASAGEVSEAALDESEERYLSITTQVSDGVTTATIVTTEAIPAETSTYLVFAASVSDSEPTMIVPIVPRLALQTETASNGMRQTNMMSCFPLTNVGSHLSTYVVETAN</sequence>
<dbReference type="RefSeq" id="WP_307486881.1">
    <property type="nucleotide sequence ID" value="NZ_JAUTBF010000001.1"/>
</dbReference>
<reference evidence="1 2" key="1">
    <citation type="submission" date="2023-07" db="EMBL/GenBank/DDBJ databases">
        <title>Functional and genomic diversity of the sorghum phyllosphere microbiome.</title>
        <authorList>
            <person name="Shade A."/>
        </authorList>
    </citation>
    <scope>NUCLEOTIDE SEQUENCE [LARGE SCALE GENOMIC DNA]</scope>
    <source>
        <strain evidence="1 2">SORGH_AS_1207</strain>
    </source>
</reference>
<protein>
    <submittedName>
        <fullName evidence="1">Uncharacterized protein</fullName>
    </submittedName>
</protein>
<accession>A0ABU0TZ60</accession>
<evidence type="ECO:0000313" key="2">
    <source>
        <dbReference type="Proteomes" id="UP001226691"/>
    </source>
</evidence>
<evidence type="ECO:0000313" key="1">
    <source>
        <dbReference type="EMBL" id="MDQ1124947.1"/>
    </source>
</evidence>
<keyword evidence="2" id="KW-1185">Reference proteome</keyword>
<name>A0ABU0TZ60_MICTR</name>
<dbReference type="Proteomes" id="UP001226691">
    <property type="component" value="Unassembled WGS sequence"/>
</dbReference>
<proteinExistence type="predicted"/>